<evidence type="ECO:0000259" key="6">
    <source>
        <dbReference type="PROSITE" id="PS50089"/>
    </source>
</evidence>
<dbReference type="InterPro" id="IPR017907">
    <property type="entry name" value="Znf_RING_CS"/>
</dbReference>
<evidence type="ECO:0000313" key="8">
    <source>
        <dbReference type="Proteomes" id="UP001557470"/>
    </source>
</evidence>
<dbReference type="Gene3D" id="3.30.40.10">
    <property type="entry name" value="Zinc/RING finger domain, C3HC4 (zinc finger)"/>
    <property type="match status" value="1"/>
</dbReference>
<dbReference type="InterPro" id="IPR036116">
    <property type="entry name" value="FN3_sf"/>
</dbReference>
<protein>
    <recommendedName>
        <fullName evidence="6">RING-type domain-containing protein</fullName>
    </recommendedName>
</protein>
<keyword evidence="2 4" id="KW-0863">Zinc-finger</keyword>
<dbReference type="GO" id="GO:0008270">
    <property type="term" value="F:zinc ion binding"/>
    <property type="evidence" value="ECO:0007669"/>
    <property type="project" value="UniProtKB-KW"/>
</dbReference>
<reference evidence="7 8" key="1">
    <citation type="submission" date="2024-06" db="EMBL/GenBank/DDBJ databases">
        <authorList>
            <person name="Pan Q."/>
            <person name="Wen M."/>
            <person name="Jouanno E."/>
            <person name="Zahm M."/>
            <person name="Klopp C."/>
            <person name="Cabau C."/>
            <person name="Louis A."/>
            <person name="Berthelot C."/>
            <person name="Parey E."/>
            <person name="Roest Crollius H."/>
            <person name="Montfort J."/>
            <person name="Robinson-Rechavi M."/>
            <person name="Bouchez O."/>
            <person name="Lampietro C."/>
            <person name="Lopez Roques C."/>
            <person name="Donnadieu C."/>
            <person name="Postlethwait J."/>
            <person name="Bobe J."/>
            <person name="Verreycken H."/>
            <person name="Guiguen Y."/>
        </authorList>
    </citation>
    <scope>NUCLEOTIDE SEQUENCE [LARGE SCALE GENOMIC DNA]</scope>
    <source>
        <strain evidence="7">Up_M1</strain>
        <tissue evidence="7">Testis</tissue>
    </source>
</reference>
<dbReference type="InterPro" id="IPR013783">
    <property type="entry name" value="Ig-like_fold"/>
</dbReference>
<dbReference type="PROSITE" id="PS00518">
    <property type="entry name" value="ZF_RING_1"/>
    <property type="match status" value="1"/>
</dbReference>
<gene>
    <name evidence="7" type="ORF">UPYG_G00202730</name>
</gene>
<dbReference type="SUPFAM" id="SSF57850">
    <property type="entry name" value="RING/U-box"/>
    <property type="match status" value="1"/>
</dbReference>
<keyword evidence="1" id="KW-0479">Metal-binding</keyword>
<keyword evidence="8" id="KW-1185">Reference proteome</keyword>
<dbReference type="EMBL" id="JAGEUA010000006">
    <property type="protein sequence ID" value="KAL0973382.1"/>
    <property type="molecule type" value="Genomic_DNA"/>
</dbReference>
<dbReference type="PROSITE" id="PS50089">
    <property type="entry name" value="ZF_RING_2"/>
    <property type="match status" value="1"/>
</dbReference>
<name>A0ABD0X6G4_UMBPY</name>
<dbReference type="Proteomes" id="UP001557470">
    <property type="component" value="Unassembled WGS sequence"/>
</dbReference>
<dbReference type="InterPro" id="IPR050143">
    <property type="entry name" value="TRIM/RBCC"/>
</dbReference>
<feature type="coiled-coil region" evidence="5">
    <location>
        <begin position="227"/>
        <end position="265"/>
    </location>
</feature>
<organism evidence="7 8">
    <name type="scientific">Umbra pygmaea</name>
    <name type="common">Eastern mudminnow</name>
    <dbReference type="NCBI Taxonomy" id="75934"/>
    <lineage>
        <taxon>Eukaryota</taxon>
        <taxon>Metazoa</taxon>
        <taxon>Chordata</taxon>
        <taxon>Craniata</taxon>
        <taxon>Vertebrata</taxon>
        <taxon>Euteleostomi</taxon>
        <taxon>Actinopterygii</taxon>
        <taxon>Neopterygii</taxon>
        <taxon>Teleostei</taxon>
        <taxon>Protacanthopterygii</taxon>
        <taxon>Esociformes</taxon>
        <taxon>Umbridae</taxon>
        <taxon>Umbra</taxon>
    </lineage>
</organism>
<dbReference type="CDD" id="cd00063">
    <property type="entry name" value="FN3"/>
    <property type="match status" value="1"/>
</dbReference>
<dbReference type="PANTHER" id="PTHR24103">
    <property type="entry name" value="E3 UBIQUITIN-PROTEIN LIGASE TRIM"/>
    <property type="match status" value="1"/>
</dbReference>
<dbReference type="Gene3D" id="2.60.40.10">
    <property type="entry name" value="Immunoglobulins"/>
    <property type="match status" value="1"/>
</dbReference>
<evidence type="ECO:0000256" key="5">
    <source>
        <dbReference type="SAM" id="Coils"/>
    </source>
</evidence>
<dbReference type="InterPro" id="IPR001841">
    <property type="entry name" value="Znf_RING"/>
</dbReference>
<sequence length="555" mass="62354">MPGRQTDSEASFWQKIFPAKTQPNPKAKHAGKKIGCQNAQPQAESNLLDYKLSKSISLHLSCPACSTFMLHPVSLPCGHFLCLPCLESLREKASSADASDIQQPSSHCPRCEAPFPIHPGGTWPFTVNILLANVAEHILHNLEPPKTTLDTDTCLCFMPCSFCHKQREVLCHCITCNMNHCTNCLKKLRGKPEFQAHKLSESVLTRRMMCPIHHKEYMFQKLDVPTMSSIQEDRNKSEVEIRNVLQEARKMKAKCEADRASIKELIAQTVSEDHELRRLVHEGFLSLHNVLLDQEVAVLSYQESLTNSFLSGVRDFLQKSTPLLDSFTGLEWITEQALVEPDALTFLTGAGALNEWLLKAKIDFCHHVLPLQEGESFKVVKVDFNSLLRDLQYLLDIHLRLMRTELAAGVTELTGETAGISEACFKVVQVFKCPESPDKEFRWQMPWPPAIKQHVVRGTVVEISCTLPVGDEVDTFDVHFQNAETTGMTMAEGKGVLLAGLKAGNMQSTRIWLDTRYIFRVRSVNSHGSGKWSSTYRVNTKHLGDTAKLCTTQEI</sequence>
<dbReference type="InterPro" id="IPR003961">
    <property type="entry name" value="FN3_dom"/>
</dbReference>
<dbReference type="AlphaFoldDB" id="A0ABD0X6G4"/>
<keyword evidence="5" id="KW-0175">Coiled coil</keyword>
<comment type="caution">
    <text evidence="7">The sequence shown here is derived from an EMBL/GenBank/DDBJ whole genome shotgun (WGS) entry which is preliminary data.</text>
</comment>
<keyword evidence="3" id="KW-0862">Zinc</keyword>
<dbReference type="Pfam" id="PF15227">
    <property type="entry name" value="zf-C3HC4_4"/>
    <property type="match status" value="1"/>
</dbReference>
<evidence type="ECO:0000256" key="1">
    <source>
        <dbReference type="ARBA" id="ARBA00022723"/>
    </source>
</evidence>
<evidence type="ECO:0000313" key="7">
    <source>
        <dbReference type="EMBL" id="KAL0973382.1"/>
    </source>
</evidence>
<dbReference type="InterPro" id="IPR013083">
    <property type="entry name" value="Znf_RING/FYVE/PHD"/>
</dbReference>
<dbReference type="SMART" id="SM00184">
    <property type="entry name" value="RING"/>
    <property type="match status" value="1"/>
</dbReference>
<feature type="domain" description="RING-type" evidence="6">
    <location>
        <begin position="62"/>
        <end position="112"/>
    </location>
</feature>
<dbReference type="SUPFAM" id="SSF49265">
    <property type="entry name" value="Fibronectin type III"/>
    <property type="match status" value="1"/>
</dbReference>
<proteinExistence type="predicted"/>
<evidence type="ECO:0000256" key="4">
    <source>
        <dbReference type="PROSITE-ProRule" id="PRU00175"/>
    </source>
</evidence>
<evidence type="ECO:0000256" key="2">
    <source>
        <dbReference type="ARBA" id="ARBA00022771"/>
    </source>
</evidence>
<evidence type="ECO:0000256" key="3">
    <source>
        <dbReference type="ARBA" id="ARBA00022833"/>
    </source>
</evidence>
<accession>A0ABD0X6G4</accession>